<reference evidence="2 4" key="1">
    <citation type="submission" date="2014-08" db="EMBL/GenBank/DDBJ databases">
        <title>Methylacidiphilum kamchatkense strain Kam1 draft genome sequence.</title>
        <authorList>
            <person name="Birkeland N.-K."/>
            <person name="Erikstad H.A."/>
        </authorList>
    </citation>
    <scope>NUCLEOTIDE SEQUENCE [LARGE SCALE GENOMIC DNA]</scope>
    <source>
        <strain evidence="2 4">Kam1</strain>
    </source>
</reference>
<dbReference type="CDD" id="cd02440">
    <property type="entry name" value="AdoMet_MTases"/>
    <property type="match status" value="1"/>
</dbReference>
<dbReference type="InterPro" id="IPR029063">
    <property type="entry name" value="SAM-dependent_MTases_sf"/>
</dbReference>
<sequence length="318" mass="37473">MNLIEEKIIRFGYFDKDYYLKNYPEVSFSGQTPFEHYMEIGWKEGKNPSRLFHTRWYLQNNPDVANSGVNPLVHYLEWGIFEGRKPVPNFIWNTRMDYPKYIANLLKCYDRQTAMALAVGNEFDYIKMGNTLLDLTIQWGKLRKGKMILDVGCGSGRLAYALAQSEMAEQVHYIGMDIVPELLEYARDRCNRPGWEFLFHNQYKFPLEDNSVDLVVFFSVLTHLLEEEGFIFLKEAKRVLKKNGRILCSYLSILDDIHRKMFIQRVNSMEQGKDELLLDIYLTPEVFKEYAQMLEMQLIYNDPSQCGQYLCVMEKSQD</sequence>
<name>A0A0C1RT41_9BACT</name>
<gene>
    <name evidence="2" type="ORF">A946_09615</name>
    <name evidence="3" type="ORF">kam1_277</name>
</gene>
<dbReference type="GO" id="GO:0008168">
    <property type="term" value="F:methyltransferase activity"/>
    <property type="evidence" value="ECO:0007669"/>
    <property type="project" value="UniProtKB-KW"/>
</dbReference>
<keyword evidence="3" id="KW-0808">Transferase</keyword>
<dbReference type="SUPFAM" id="SSF53335">
    <property type="entry name" value="S-adenosyl-L-methionine-dependent methyltransferases"/>
    <property type="match status" value="1"/>
</dbReference>
<dbReference type="GO" id="GO:0032259">
    <property type="term" value="P:methylation"/>
    <property type="evidence" value="ECO:0007669"/>
    <property type="project" value="UniProtKB-KW"/>
</dbReference>
<evidence type="ECO:0000313" key="4">
    <source>
        <dbReference type="Proteomes" id="UP000031594"/>
    </source>
</evidence>
<feature type="domain" description="Methyltransferase" evidence="1">
    <location>
        <begin position="143"/>
        <end position="258"/>
    </location>
</feature>
<dbReference type="Proteomes" id="UP000315925">
    <property type="component" value="Chromosome"/>
</dbReference>
<dbReference type="InterPro" id="IPR050508">
    <property type="entry name" value="Methyltransf_Superfamily"/>
</dbReference>
<dbReference type="KEGG" id="mkc:kam1_277"/>
<evidence type="ECO:0000313" key="2">
    <source>
        <dbReference type="EMBL" id="KIE58136.1"/>
    </source>
</evidence>
<evidence type="ECO:0000313" key="3">
    <source>
        <dbReference type="EMBL" id="QDQ41532.1"/>
    </source>
</evidence>
<dbReference type="RefSeq" id="WP_039721987.1">
    <property type="nucleotide sequence ID" value="NZ_CP037899.1"/>
</dbReference>
<organism evidence="3 5">
    <name type="scientific">Methylacidiphilum kamchatkense Kam1</name>
    <dbReference type="NCBI Taxonomy" id="1202785"/>
    <lineage>
        <taxon>Bacteria</taxon>
        <taxon>Pseudomonadati</taxon>
        <taxon>Verrucomicrobiota</taxon>
        <taxon>Methylacidiphilae</taxon>
        <taxon>Methylacidiphilales</taxon>
        <taxon>Methylacidiphilaceae</taxon>
        <taxon>Methylacidiphilum (ex Ratnadevi et al. 2023)</taxon>
    </lineage>
</organism>
<reference evidence="5" key="3">
    <citation type="submission" date="2019-03" db="EMBL/GenBank/DDBJ databases">
        <title>Complete genome of Methylacidiphilum kamchatkense Kam1.</title>
        <authorList>
            <person name="Kruse T."/>
            <person name="Murarilal Ratnadevi C."/>
            <person name="Erikstad H.-A."/>
            <person name="Birkeland N.-K."/>
        </authorList>
    </citation>
    <scope>NUCLEOTIDE SEQUENCE [LARGE SCALE GENOMIC DNA]</scope>
    <source>
        <strain evidence="5">kam1</strain>
    </source>
</reference>
<accession>A0A0C1RT41</accession>
<dbReference type="Pfam" id="PF13847">
    <property type="entry name" value="Methyltransf_31"/>
    <property type="match status" value="1"/>
</dbReference>
<protein>
    <submittedName>
        <fullName evidence="3">Methyltransferase family protein</fullName>
    </submittedName>
    <submittedName>
        <fullName evidence="2">SAM-dependent methyltransferase</fullName>
    </submittedName>
</protein>
<dbReference type="InterPro" id="IPR025714">
    <property type="entry name" value="Methyltranfer_dom"/>
</dbReference>
<dbReference type="AlphaFoldDB" id="A0A0C1RT41"/>
<dbReference type="OrthoDB" id="9808140at2"/>
<evidence type="ECO:0000259" key="1">
    <source>
        <dbReference type="Pfam" id="PF13847"/>
    </source>
</evidence>
<dbReference type="EMBL" id="JQNX01000007">
    <property type="protein sequence ID" value="KIE58136.1"/>
    <property type="molecule type" value="Genomic_DNA"/>
</dbReference>
<keyword evidence="4" id="KW-1185">Reference proteome</keyword>
<dbReference type="EMBL" id="CP037899">
    <property type="protein sequence ID" value="QDQ41532.1"/>
    <property type="molecule type" value="Genomic_DNA"/>
</dbReference>
<dbReference type="Proteomes" id="UP000031594">
    <property type="component" value="Unassembled WGS sequence"/>
</dbReference>
<dbReference type="STRING" id="1202785.A946_09615"/>
<proteinExistence type="predicted"/>
<dbReference type="PANTHER" id="PTHR42912">
    <property type="entry name" value="METHYLTRANSFERASE"/>
    <property type="match status" value="1"/>
</dbReference>
<keyword evidence="3" id="KW-0489">Methyltransferase</keyword>
<reference evidence="3" key="2">
    <citation type="journal article" date="2019" name="BMC Genomics">
        <title>Complete genome sequence analysis of the thermoacidophilic verrucomicrobial methanotroph 'Candidatus Methylacidiphilum kamchatkense' strain Kam1 and comparison with its closest relatives.</title>
        <authorList>
            <person name="Kruse T."/>
            <person name="Ratnadevi C.M."/>
            <person name="Erikstad H.A."/>
            <person name="Birkeland N.K."/>
        </authorList>
    </citation>
    <scope>NUCLEOTIDE SEQUENCE</scope>
    <source>
        <strain evidence="3">Kam1</strain>
    </source>
</reference>
<evidence type="ECO:0000313" key="5">
    <source>
        <dbReference type="Proteomes" id="UP000315925"/>
    </source>
</evidence>
<dbReference type="Gene3D" id="3.40.50.150">
    <property type="entry name" value="Vaccinia Virus protein VP39"/>
    <property type="match status" value="1"/>
</dbReference>